<keyword evidence="2" id="KW-1185">Reference proteome</keyword>
<name>A0ACB8XXE2_9ASTR</name>
<organism evidence="1 2">
    <name type="scientific">Smallanthus sonchifolius</name>
    <dbReference type="NCBI Taxonomy" id="185202"/>
    <lineage>
        <taxon>Eukaryota</taxon>
        <taxon>Viridiplantae</taxon>
        <taxon>Streptophyta</taxon>
        <taxon>Embryophyta</taxon>
        <taxon>Tracheophyta</taxon>
        <taxon>Spermatophyta</taxon>
        <taxon>Magnoliopsida</taxon>
        <taxon>eudicotyledons</taxon>
        <taxon>Gunneridae</taxon>
        <taxon>Pentapetalae</taxon>
        <taxon>asterids</taxon>
        <taxon>campanulids</taxon>
        <taxon>Asterales</taxon>
        <taxon>Asteraceae</taxon>
        <taxon>Asteroideae</taxon>
        <taxon>Heliantheae alliance</taxon>
        <taxon>Millerieae</taxon>
        <taxon>Smallanthus</taxon>
    </lineage>
</organism>
<dbReference type="EMBL" id="CM042046">
    <property type="protein sequence ID" value="KAI3675903.1"/>
    <property type="molecule type" value="Genomic_DNA"/>
</dbReference>
<proteinExistence type="predicted"/>
<reference evidence="1 2" key="2">
    <citation type="journal article" date="2022" name="Mol. Ecol. Resour.">
        <title>The genomes of chicory, endive, great burdock and yacon provide insights into Asteraceae paleo-polyploidization history and plant inulin production.</title>
        <authorList>
            <person name="Fan W."/>
            <person name="Wang S."/>
            <person name="Wang H."/>
            <person name="Wang A."/>
            <person name="Jiang F."/>
            <person name="Liu H."/>
            <person name="Zhao H."/>
            <person name="Xu D."/>
            <person name="Zhang Y."/>
        </authorList>
    </citation>
    <scope>NUCLEOTIDE SEQUENCE [LARGE SCALE GENOMIC DNA]</scope>
    <source>
        <strain evidence="2">cv. Yunnan</strain>
        <tissue evidence="1">Leaves</tissue>
    </source>
</reference>
<evidence type="ECO:0000313" key="2">
    <source>
        <dbReference type="Proteomes" id="UP001056120"/>
    </source>
</evidence>
<accession>A0ACB8XXE2</accession>
<sequence>MKKPLTSPLFSPPSAAVRIPRWSPEPPVFCSRVVSVTVPVTSSEYHTSQHVFAPEPPLSGSMFYSMCLDCYRHRVPVFVPDRVPVPEFAVQDSDQYLPEVVVHVSWLTSKKLIVHRLMLTCLVP</sequence>
<gene>
    <name evidence="1" type="ORF">L1987_85499</name>
</gene>
<reference evidence="2" key="1">
    <citation type="journal article" date="2022" name="Mol. Ecol. Resour.">
        <title>The genomes of chicory, endive, great burdock and yacon provide insights into Asteraceae palaeo-polyploidization history and plant inulin production.</title>
        <authorList>
            <person name="Fan W."/>
            <person name="Wang S."/>
            <person name="Wang H."/>
            <person name="Wang A."/>
            <person name="Jiang F."/>
            <person name="Liu H."/>
            <person name="Zhao H."/>
            <person name="Xu D."/>
            <person name="Zhang Y."/>
        </authorList>
    </citation>
    <scope>NUCLEOTIDE SEQUENCE [LARGE SCALE GENOMIC DNA]</scope>
    <source>
        <strain evidence="2">cv. Yunnan</strain>
    </source>
</reference>
<evidence type="ECO:0000313" key="1">
    <source>
        <dbReference type="EMBL" id="KAI3675903.1"/>
    </source>
</evidence>
<dbReference type="Proteomes" id="UP001056120">
    <property type="component" value="Linkage Group LG29"/>
</dbReference>
<protein>
    <submittedName>
        <fullName evidence="1">Uncharacterized protein</fullName>
    </submittedName>
</protein>
<comment type="caution">
    <text evidence="1">The sequence shown here is derived from an EMBL/GenBank/DDBJ whole genome shotgun (WGS) entry which is preliminary data.</text>
</comment>